<evidence type="ECO:0000256" key="1">
    <source>
        <dbReference type="ARBA" id="ARBA00004613"/>
    </source>
</evidence>
<protein>
    <submittedName>
        <fullName evidence="4">Polysaccharide deacetylase</fullName>
    </submittedName>
</protein>
<feature type="domain" description="NodB homology" evidence="3">
    <location>
        <begin position="76"/>
        <end position="320"/>
    </location>
</feature>
<dbReference type="KEGG" id="ccv:CCV52592_2112"/>
<dbReference type="HOGENOM" id="CLU_030024_0_0_7"/>
<dbReference type="PROSITE" id="PS51677">
    <property type="entry name" value="NODB"/>
    <property type="match status" value="1"/>
</dbReference>
<keyword evidence="2" id="KW-0732">Signal</keyword>
<evidence type="ECO:0000256" key="2">
    <source>
        <dbReference type="ARBA" id="ARBA00022729"/>
    </source>
</evidence>
<dbReference type="Proteomes" id="UP000006380">
    <property type="component" value="Chromosome"/>
</dbReference>
<dbReference type="EMBL" id="CP000767">
    <property type="protein sequence ID" value="EAU00868.1"/>
    <property type="molecule type" value="Genomic_DNA"/>
</dbReference>
<dbReference type="SUPFAM" id="SSF88713">
    <property type="entry name" value="Glycoside hydrolase/deacetylase"/>
    <property type="match status" value="1"/>
</dbReference>
<dbReference type="Pfam" id="PF01522">
    <property type="entry name" value="Polysacc_deac_1"/>
    <property type="match status" value="1"/>
</dbReference>
<dbReference type="InterPro" id="IPR051398">
    <property type="entry name" value="Polysacch_Deacetylase"/>
</dbReference>
<evidence type="ECO:0000313" key="4">
    <source>
        <dbReference type="EMBL" id="EAU00868.1"/>
    </source>
</evidence>
<accession>A7H146</accession>
<proteinExistence type="predicted"/>
<dbReference type="InterPro" id="IPR011330">
    <property type="entry name" value="Glyco_hydro/deAcase_b/a-brl"/>
</dbReference>
<dbReference type="AlphaFoldDB" id="A7H146"/>
<keyword evidence="5" id="KW-1185">Reference proteome</keyword>
<evidence type="ECO:0000259" key="3">
    <source>
        <dbReference type="PROSITE" id="PS51677"/>
    </source>
</evidence>
<reference evidence="4" key="1">
    <citation type="submission" date="2016-07" db="EMBL/GenBank/DDBJ databases">
        <title>Comparative genomics of the Campylobacter concisus group.</title>
        <authorList>
            <person name="Miller W.G."/>
            <person name="Yee E."/>
            <person name="Chapman M.H."/>
            <person name="Huynh S."/>
            <person name="Bono J.L."/>
            <person name="On S.L.W."/>
            <person name="StLeger J."/>
            <person name="Foster G."/>
            <person name="Parker C.T."/>
        </authorList>
    </citation>
    <scope>NUCLEOTIDE SEQUENCE</scope>
    <source>
        <strain evidence="4">525.92</strain>
    </source>
</reference>
<dbReference type="GO" id="GO:0016810">
    <property type="term" value="F:hydrolase activity, acting on carbon-nitrogen (but not peptide) bonds"/>
    <property type="evidence" value="ECO:0007669"/>
    <property type="project" value="InterPro"/>
</dbReference>
<sequence length="320" mass="37043">MMYKSLLILFCSFIFAFGDAHIFVYHRFDDPRYPSTNISTQTLRAQFDFLKAGGYEVVKFSKLVEAVNAGEAIPDSWVVLTVDDGYKSFYDNALSIFKEYDYPFTLMVYVEASARRYKDYMNFDQIKEAEKYGEIGYHSYGHPRMTRLDDESLRQDFVNGVEIFEKHMGYKPKYFAVPYGEYDKRVIELTKEFGFDALLNQNSGAVSNKSDIFDLYRTPVEDGTKIALALNSKFLKAEWIFPKDYPQDNAIDEITIKTDTNASEGKFFMTGFKGFKPVPMQNGVFSYKFAQPINKNKILMSLKIDHQRTTKLLIKDINAK</sequence>
<name>A7H146_CAMC5</name>
<evidence type="ECO:0000313" key="5">
    <source>
        <dbReference type="Proteomes" id="UP000006380"/>
    </source>
</evidence>
<dbReference type="Gene3D" id="3.20.20.370">
    <property type="entry name" value="Glycoside hydrolase/deacetylase"/>
    <property type="match status" value="1"/>
</dbReference>
<comment type="subcellular location">
    <subcellularLocation>
        <location evidence="1">Secreted</location>
    </subcellularLocation>
</comment>
<dbReference type="STRING" id="360105.CCV52592_2112"/>
<dbReference type="PANTHER" id="PTHR34216">
    <property type="match status" value="1"/>
</dbReference>
<gene>
    <name evidence="4" type="ORF">CCV52592_2112</name>
</gene>
<dbReference type="PANTHER" id="PTHR34216:SF3">
    <property type="entry name" value="POLY-BETA-1,6-N-ACETYL-D-GLUCOSAMINE N-DEACETYLASE"/>
    <property type="match status" value="1"/>
</dbReference>
<dbReference type="RefSeq" id="WP_011992874.1">
    <property type="nucleotide sequence ID" value="NC_009715.2"/>
</dbReference>
<dbReference type="OrthoDB" id="9776235at2"/>
<dbReference type="GO" id="GO:0005975">
    <property type="term" value="P:carbohydrate metabolic process"/>
    <property type="evidence" value="ECO:0007669"/>
    <property type="project" value="InterPro"/>
</dbReference>
<dbReference type="CDD" id="cd10973">
    <property type="entry name" value="CE4_DAC_u4_5s"/>
    <property type="match status" value="1"/>
</dbReference>
<organism evidence="4 5">
    <name type="scientific">Campylobacter curvus (strain 525.92)</name>
    <dbReference type="NCBI Taxonomy" id="360105"/>
    <lineage>
        <taxon>Bacteria</taxon>
        <taxon>Pseudomonadati</taxon>
        <taxon>Campylobacterota</taxon>
        <taxon>Epsilonproteobacteria</taxon>
        <taxon>Campylobacterales</taxon>
        <taxon>Campylobacteraceae</taxon>
        <taxon>Campylobacter</taxon>
    </lineage>
</organism>
<dbReference type="InterPro" id="IPR002509">
    <property type="entry name" value="NODB_dom"/>
</dbReference>
<dbReference type="GO" id="GO:0005576">
    <property type="term" value="C:extracellular region"/>
    <property type="evidence" value="ECO:0007669"/>
    <property type="project" value="UniProtKB-SubCell"/>
</dbReference>